<organism evidence="1">
    <name type="scientific">marine metagenome</name>
    <dbReference type="NCBI Taxonomy" id="408172"/>
    <lineage>
        <taxon>unclassified sequences</taxon>
        <taxon>metagenomes</taxon>
        <taxon>ecological metagenomes</taxon>
    </lineage>
</organism>
<protein>
    <submittedName>
        <fullName evidence="1">Uncharacterized protein</fullName>
    </submittedName>
</protein>
<evidence type="ECO:0000313" key="1">
    <source>
        <dbReference type="EMBL" id="SVB31792.1"/>
    </source>
</evidence>
<name>A0A382D145_9ZZZZ</name>
<feature type="non-terminal residue" evidence="1">
    <location>
        <position position="28"/>
    </location>
</feature>
<dbReference type="EMBL" id="UINC01036987">
    <property type="protein sequence ID" value="SVB31792.1"/>
    <property type="molecule type" value="Genomic_DNA"/>
</dbReference>
<dbReference type="AlphaFoldDB" id="A0A382D145"/>
<gene>
    <name evidence="1" type="ORF">METZ01_LOCUS184646</name>
</gene>
<reference evidence="1" key="1">
    <citation type="submission" date="2018-05" db="EMBL/GenBank/DDBJ databases">
        <authorList>
            <person name="Lanie J.A."/>
            <person name="Ng W.-L."/>
            <person name="Kazmierczak K.M."/>
            <person name="Andrzejewski T.M."/>
            <person name="Davidsen T.M."/>
            <person name="Wayne K.J."/>
            <person name="Tettelin H."/>
            <person name="Glass J.I."/>
            <person name="Rusch D."/>
            <person name="Podicherti R."/>
            <person name="Tsui H.-C.T."/>
            <person name="Winkler M.E."/>
        </authorList>
    </citation>
    <scope>NUCLEOTIDE SEQUENCE</scope>
</reference>
<sequence>MVYPVTVFLDPSGCEASALASSGWAEEG</sequence>
<accession>A0A382D145</accession>
<proteinExistence type="predicted"/>